<name>A0A0L9VAF2_PHAAN</name>
<accession>A0A0L9VAF2</accession>
<feature type="region of interest" description="Disordered" evidence="1">
    <location>
        <begin position="123"/>
        <end position="144"/>
    </location>
</feature>
<dbReference type="AlphaFoldDB" id="A0A0L9VAF2"/>
<feature type="compositionally biased region" description="Basic residues" evidence="1">
    <location>
        <begin position="157"/>
        <end position="180"/>
    </location>
</feature>
<reference evidence="3" key="1">
    <citation type="journal article" date="2015" name="Proc. Natl. Acad. Sci. U.S.A.">
        <title>Genome sequencing of adzuki bean (Vigna angularis) provides insight into high starch and low fat accumulation and domestication.</title>
        <authorList>
            <person name="Yang K."/>
            <person name="Tian Z."/>
            <person name="Chen C."/>
            <person name="Luo L."/>
            <person name="Zhao B."/>
            <person name="Wang Z."/>
            <person name="Yu L."/>
            <person name="Li Y."/>
            <person name="Sun Y."/>
            <person name="Li W."/>
            <person name="Chen Y."/>
            <person name="Li Y."/>
            <person name="Zhang Y."/>
            <person name="Ai D."/>
            <person name="Zhao J."/>
            <person name="Shang C."/>
            <person name="Ma Y."/>
            <person name="Wu B."/>
            <person name="Wang M."/>
            <person name="Gao L."/>
            <person name="Sun D."/>
            <person name="Zhang P."/>
            <person name="Guo F."/>
            <person name="Wang W."/>
            <person name="Li Y."/>
            <person name="Wang J."/>
            <person name="Varshney R.K."/>
            <person name="Wang J."/>
            <person name="Ling H.Q."/>
            <person name="Wan P."/>
        </authorList>
    </citation>
    <scope>NUCLEOTIDE SEQUENCE</scope>
    <source>
        <strain evidence="3">cv. Jingnong 6</strain>
    </source>
</reference>
<organism evidence="2 3">
    <name type="scientific">Phaseolus angularis</name>
    <name type="common">Azuki bean</name>
    <name type="synonym">Vigna angularis</name>
    <dbReference type="NCBI Taxonomy" id="3914"/>
    <lineage>
        <taxon>Eukaryota</taxon>
        <taxon>Viridiplantae</taxon>
        <taxon>Streptophyta</taxon>
        <taxon>Embryophyta</taxon>
        <taxon>Tracheophyta</taxon>
        <taxon>Spermatophyta</taxon>
        <taxon>Magnoliopsida</taxon>
        <taxon>eudicotyledons</taxon>
        <taxon>Gunneridae</taxon>
        <taxon>Pentapetalae</taxon>
        <taxon>rosids</taxon>
        <taxon>fabids</taxon>
        <taxon>Fabales</taxon>
        <taxon>Fabaceae</taxon>
        <taxon>Papilionoideae</taxon>
        <taxon>50 kb inversion clade</taxon>
        <taxon>NPAAA clade</taxon>
        <taxon>indigoferoid/millettioid clade</taxon>
        <taxon>Phaseoleae</taxon>
        <taxon>Vigna</taxon>
    </lineage>
</organism>
<evidence type="ECO:0000313" key="2">
    <source>
        <dbReference type="EMBL" id="KOM51907.1"/>
    </source>
</evidence>
<dbReference type="EMBL" id="CM003379">
    <property type="protein sequence ID" value="KOM51907.1"/>
    <property type="molecule type" value="Genomic_DNA"/>
</dbReference>
<feature type="compositionally biased region" description="Basic and acidic residues" evidence="1">
    <location>
        <begin position="181"/>
        <end position="190"/>
    </location>
</feature>
<feature type="region of interest" description="Disordered" evidence="1">
    <location>
        <begin position="157"/>
        <end position="198"/>
    </location>
</feature>
<feature type="region of interest" description="Disordered" evidence="1">
    <location>
        <begin position="227"/>
        <end position="276"/>
    </location>
</feature>
<evidence type="ECO:0000313" key="3">
    <source>
        <dbReference type="Proteomes" id="UP000053144"/>
    </source>
</evidence>
<dbReference type="Gramene" id="KOM51907">
    <property type="protein sequence ID" value="KOM51907"/>
    <property type="gene ID" value="LR48_Vigan09g056600"/>
</dbReference>
<dbReference type="Proteomes" id="UP000053144">
    <property type="component" value="Chromosome 9"/>
</dbReference>
<evidence type="ECO:0000256" key="1">
    <source>
        <dbReference type="SAM" id="MobiDB-lite"/>
    </source>
</evidence>
<protein>
    <submittedName>
        <fullName evidence="2">Uncharacterized protein</fullName>
    </submittedName>
</protein>
<gene>
    <name evidence="2" type="ORF">LR48_Vigan09g056600</name>
</gene>
<feature type="compositionally biased region" description="Polar residues" evidence="1">
    <location>
        <begin position="256"/>
        <end position="266"/>
    </location>
</feature>
<sequence length="276" mass="33146">MGTQFYQSILNHWWEPHSSMDQSQFWQATRQFENQPQQQWQQQSSLSESLDDAFQRFLQNSICTQKSIEASCKRIGMHIGRIIKRLEDVEVNTEVNPREEGQVIVTKSDKIFYEEKIEKDEEKIEEKETERLSEKNKDIENEKEEVERQEEKKICVKMKKLSGKRKRKKKVREKRKRTRGRERDSYEKPRPHLKKYHRKEKDFERCMEIFKKLEIKVPMIETLQQGWPPHRARDSRLQYPKGRRRNKINLIPASSFPASMSNTSSLCMERGAGTRQ</sequence>
<proteinExistence type="predicted"/>